<proteinExistence type="predicted"/>
<feature type="transmembrane region" description="Helical" evidence="1">
    <location>
        <begin position="6"/>
        <end position="26"/>
    </location>
</feature>
<dbReference type="RefSeq" id="WP_069732207.1">
    <property type="nucleotide sequence ID" value="NZ_CP019914.1"/>
</dbReference>
<keyword evidence="3" id="KW-1185">Reference proteome</keyword>
<dbReference type="AlphaFoldDB" id="A0AAC9TUH9"/>
<name>A0AAC9TUH9_9SPIR</name>
<protein>
    <submittedName>
        <fullName evidence="2">Uncharacterized protein</fullName>
    </submittedName>
</protein>
<reference evidence="2 3" key="1">
    <citation type="submission" date="2017-02" db="EMBL/GenBank/DDBJ databases">
        <title>Complete genome sequence of Brachyspira hampsonii genomovar I strain NSH-16 (ATCC BAA-2463).</title>
        <authorList>
            <person name="Mirajkar N.S."/>
            <person name="Gebhart C.J."/>
        </authorList>
    </citation>
    <scope>NUCLEOTIDE SEQUENCE [LARGE SCALE GENOMIC DNA]</scope>
    <source>
        <strain evidence="2 3">NSH-16</strain>
    </source>
</reference>
<evidence type="ECO:0000256" key="1">
    <source>
        <dbReference type="SAM" id="Phobius"/>
    </source>
</evidence>
<gene>
    <name evidence="2" type="ORF">BHAMNSH16_11065</name>
</gene>
<evidence type="ECO:0000313" key="2">
    <source>
        <dbReference type="EMBL" id="ASJ22143.1"/>
    </source>
</evidence>
<evidence type="ECO:0000313" key="3">
    <source>
        <dbReference type="Proteomes" id="UP000264880"/>
    </source>
</evidence>
<keyword evidence="1" id="KW-1133">Transmembrane helix</keyword>
<sequence>MKEFAIVLAPVILNTFTTAIFTFIITRKIDKSSKQSKIIFEELENIAVELNTILLDIMSDKHEKIADNIKRLNMQMNKIYLFGSIEAIRIVSYIRKLENQQYIISLVALLISQIRYDLTSKIINPIYWSEINLTDFSKYRDEHNEYLKKVIKHLKLNKKFLKENTNYGEVLNKNEK</sequence>
<dbReference type="Proteomes" id="UP000264880">
    <property type="component" value="Chromosome"/>
</dbReference>
<organism evidence="2 3">
    <name type="scientific">Brachyspira hampsonii</name>
    <dbReference type="NCBI Taxonomy" id="1287055"/>
    <lineage>
        <taxon>Bacteria</taxon>
        <taxon>Pseudomonadati</taxon>
        <taxon>Spirochaetota</taxon>
        <taxon>Spirochaetia</taxon>
        <taxon>Brachyspirales</taxon>
        <taxon>Brachyspiraceae</taxon>
        <taxon>Brachyspira</taxon>
    </lineage>
</organism>
<dbReference type="EMBL" id="CP019914">
    <property type="protein sequence ID" value="ASJ22143.1"/>
    <property type="molecule type" value="Genomic_DNA"/>
</dbReference>
<dbReference type="KEGG" id="bhp:BHAMNSH16_11065"/>
<accession>A0AAC9TUH9</accession>
<keyword evidence="1" id="KW-0812">Transmembrane</keyword>
<keyword evidence="1" id="KW-0472">Membrane</keyword>